<dbReference type="EMBL" id="QRTP01000008">
    <property type="protein sequence ID" value="RGQ84299.1"/>
    <property type="molecule type" value="Genomic_DNA"/>
</dbReference>
<proteinExistence type="predicted"/>
<name>A0A412CFS4_9FIRM</name>
<organism evidence="3 4">
    <name type="scientific">Megamonas rupellensis</name>
    <dbReference type="NCBI Taxonomy" id="491921"/>
    <lineage>
        <taxon>Bacteria</taxon>
        <taxon>Bacillati</taxon>
        <taxon>Bacillota</taxon>
        <taxon>Negativicutes</taxon>
        <taxon>Selenomonadales</taxon>
        <taxon>Selenomonadaceae</taxon>
        <taxon>Megamonas</taxon>
    </lineage>
</organism>
<dbReference type="AlphaFoldDB" id="A0A412CFS4"/>
<dbReference type="CDD" id="cd00093">
    <property type="entry name" value="HTH_XRE"/>
    <property type="match status" value="1"/>
</dbReference>
<comment type="caution">
    <text evidence="3">The sequence shown here is derived from an EMBL/GenBank/DDBJ whole genome shotgun (WGS) entry which is preliminary data.</text>
</comment>
<dbReference type="InterPro" id="IPR001387">
    <property type="entry name" value="Cro/C1-type_HTH"/>
</dbReference>
<dbReference type="RefSeq" id="WP_118035774.1">
    <property type="nucleotide sequence ID" value="NZ_QRTP01000008.1"/>
</dbReference>
<gene>
    <name evidence="3" type="ORF">DWY77_04510</name>
</gene>
<dbReference type="InterPro" id="IPR010982">
    <property type="entry name" value="Lambda_DNA-bd_dom_sf"/>
</dbReference>
<dbReference type="Gene3D" id="1.10.260.40">
    <property type="entry name" value="lambda repressor-like DNA-binding domains"/>
    <property type="match status" value="1"/>
</dbReference>
<dbReference type="SMART" id="SM00530">
    <property type="entry name" value="HTH_XRE"/>
    <property type="match status" value="1"/>
</dbReference>
<dbReference type="GO" id="GO:0003677">
    <property type="term" value="F:DNA binding"/>
    <property type="evidence" value="ECO:0007669"/>
    <property type="project" value="UniProtKB-KW"/>
</dbReference>
<dbReference type="Pfam" id="PF01381">
    <property type="entry name" value="HTH_3"/>
    <property type="match status" value="1"/>
</dbReference>
<evidence type="ECO:0000256" key="1">
    <source>
        <dbReference type="ARBA" id="ARBA00023125"/>
    </source>
</evidence>
<reference evidence="3 4" key="1">
    <citation type="submission" date="2018-08" db="EMBL/GenBank/DDBJ databases">
        <title>A genome reference for cultivated species of the human gut microbiota.</title>
        <authorList>
            <person name="Zou Y."/>
            <person name="Xue W."/>
            <person name="Luo G."/>
        </authorList>
    </citation>
    <scope>NUCLEOTIDE SEQUENCE [LARGE SCALE GENOMIC DNA]</scope>
    <source>
        <strain evidence="3 4">AF27-12</strain>
    </source>
</reference>
<keyword evidence="1" id="KW-0238">DNA-binding</keyword>
<dbReference type="SUPFAM" id="SSF47413">
    <property type="entry name" value="lambda repressor-like DNA-binding domains"/>
    <property type="match status" value="1"/>
</dbReference>
<dbReference type="PANTHER" id="PTHR46558">
    <property type="entry name" value="TRACRIPTIONAL REGULATORY PROTEIN-RELATED-RELATED"/>
    <property type="match status" value="1"/>
</dbReference>
<dbReference type="Proteomes" id="UP000286147">
    <property type="component" value="Unassembled WGS sequence"/>
</dbReference>
<evidence type="ECO:0000259" key="2">
    <source>
        <dbReference type="PROSITE" id="PS50943"/>
    </source>
</evidence>
<sequence>MSFQENLKYYREKSGYRTAKDFADVLNIPYTSYVAYENKGREPKYEMLCKIADLLNVSTDDLLGRTSNIIGNKDDMLIRKIIKDIFDDCFAKNDFSFKITLVDIKNDMDIIVFNLVDLENNINYKINLAKDFVIYNINISEKAAKYQKKYDIFYSLLGLSIDTLVEEVNGLLDDENISNKEIKNLLAKKEKYIKYQQAVMKKATKFYNTSFAYYNNNDEM</sequence>
<protein>
    <submittedName>
        <fullName evidence="3">XRE family transcriptional regulator</fullName>
    </submittedName>
</protein>
<evidence type="ECO:0000313" key="3">
    <source>
        <dbReference type="EMBL" id="RGQ84299.1"/>
    </source>
</evidence>
<accession>A0A412CFS4</accession>
<evidence type="ECO:0000313" key="4">
    <source>
        <dbReference type="Proteomes" id="UP000286147"/>
    </source>
</evidence>
<dbReference type="PROSITE" id="PS50943">
    <property type="entry name" value="HTH_CROC1"/>
    <property type="match status" value="1"/>
</dbReference>
<dbReference type="PANTHER" id="PTHR46558:SF4">
    <property type="entry name" value="DNA-BIDING PHAGE PROTEIN"/>
    <property type="match status" value="1"/>
</dbReference>
<feature type="domain" description="HTH cro/C1-type" evidence="2">
    <location>
        <begin position="7"/>
        <end position="62"/>
    </location>
</feature>